<comment type="subcellular location">
    <subcellularLocation>
        <location evidence="2 10">Cytoplasm</location>
    </subcellularLocation>
</comment>
<comment type="function">
    <text evidence="1">Probable adenosyl-L-methionine (AdoMet)-dependent tRNA (uracil-O(2)-)-methyltransferase.</text>
</comment>
<dbReference type="STRING" id="691883.A0A058Z6F6"/>
<name>A0A058Z6F6_FONAL</name>
<evidence type="ECO:0000256" key="3">
    <source>
        <dbReference type="ARBA" id="ARBA00009056"/>
    </source>
</evidence>
<dbReference type="GeneID" id="20528065"/>
<keyword evidence="7 10" id="KW-0949">S-adenosyl-L-methionine</keyword>
<evidence type="ECO:0000256" key="4">
    <source>
        <dbReference type="ARBA" id="ARBA00022490"/>
    </source>
</evidence>
<keyword evidence="5 10" id="KW-0489">Methyltransferase</keyword>
<dbReference type="eggNOG" id="KOG3790">
    <property type="taxonomic scope" value="Eukaryota"/>
</dbReference>
<protein>
    <recommendedName>
        <fullName evidence="10">tRNA (uracil-O(2)-)-methyltransferase</fullName>
        <ecNumber evidence="10">2.1.1.211</ecNumber>
    </recommendedName>
</protein>
<evidence type="ECO:0000313" key="13">
    <source>
        <dbReference type="Proteomes" id="UP000030693"/>
    </source>
</evidence>
<evidence type="ECO:0000256" key="2">
    <source>
        <dbReference type="ARBA" id="ARBA00004496"/>
    </source>
</evidence>
<dbReference type="AlphaFoldDB" id="A0A058Z6F6"/>
<dbReference type="PANTHER" id="PTHR21210">
    <property type="entry name" value="TRNA (URACIL-O(2)-)-METHYLTRANSFERASE-RELATED"/>
    <property type="match status" value="1"/>
</dbReference>
<dbReference type="GO" id="GO:0030488">
    <property type="term" value="P:tRNA methylation"/>
    <property type="evidence" value="ECO:0007669"/>
    <property type="project" value="UniProtKB-UniRule"/>
</dbReference>
<dbReference type="InterPro" id="IPR011671">
    <property type="entry name" value="tRNA_uracil_MeTrfase"/>
</dbReference>
<dbReference type="CDD" id="cd02440">
    <property type="entry name" value="AdoMet_MTases"/>
    <property type="match status" value="1"/>
</dbReference>
<dbReference type="SUPFAM" id="SSF53335">
    <property type="entry name" value="S-adenosyl-L-methionine-dependent methyltransferases"/>
    <property type="match status" value="1"/>
</dbReference>
<dbReference type="OrthoDB" id="10047021at2759"/>
<evidence type="ECO:0000313" key="12">
    <source>
        <dbReference type="EMBL" id="KCV69869.1"/>
    </source>
</evidence>
<gene>
    <name evidence="12" type="ORF">H696_03340</name>
</gene>
<keyword evidence="6 10" id="KW-0808">Transferase</keyword>
<evidence type="ECO:0000256" key="7">
    <source>
        <dbReference type="ARBA" id="ARBA00022691"/>
    </source>
</evidence>
<evidence type="ECO:0000256" key="1">
    <source>
        <dbReference type="ARBA" id="ARBA00002778"/>
    </source>
</evidence>
<evidence type="ECO:0000256" key="8">
    <source>
        <dbReference type="ARBA" id="ARBA00022694"/>
    </source>
</evidence>
<keyword evidence="4 10" id="KW-0963">Cytoplasm</keyword>
<dbReference type="Gene3D" id="3.40.50.150">
    <property type="entry name" value="Vaccinia Virus protein VP39"/>
    <property type="match status" value="1"/>
</dbReference>
<comment type="similarity">
    <text evidence="3 10">Belongs to the TRM44 family.</text>
</comment>
<dbReference type="PANTHER" id="PTHR21210:SF0">
    <property type="entry name" value="TRNA (URACIL-O(2)-)-METHYLTRANSFERASE-RELATED"/>
    <property type="match status" value="1"/>
</dbReference>
<reference evidence="12" key="1">
    <citation type="submission" date="2013-04" db="EMBL/GenBank/DDBJ databases">
        <title>The Genome Sequence of Fonticula alba ATCC 38817.</title>
        <authorList>
            <consortium name="The Broad Institute Genomics Platform"/>
            <person name="Russ C."/>
            <person name="Cuomo C."/>
            <person name="Burger G."/>
            <person name="Gray M.W."/>
            <person name="Holland P.W.H."/>
            <person name="King N."/>
            <person name="Lang F.B.F."/>
            <person name="Roger A.J."/>
            <person name="Ruiz-Trillo I."/>
            <person name="Brown M."/>
            <person name="Walker B."/>
            <person name="Young S."/>
            <person name="Zeng Q."/>
            <person name="Gargeya S."/>
            <person name="Fitzgerald M."/>
            <person name="Haas B."/>
            <person name="Abouelleil A."/>
            <person name="Allen A.W."/>
            <person name="Alvarado L."/>
            <person name="Arachchi H.M."/>
            <person name="Berlin A.M."/>
            <person name="Chapman S.B."/>
            <person name="Gainer-Dewar J."/>
            <person name="Goldberg J."/>
            <person name="Griggs A."/>
            <person name="Gujja S."/>
            <person name="Hansen M."/>
            <person name="Howarth C."/>
            <person name="Imamovic A."/>
            <person name="Ireland A."/>
            <person name="Larimer J."/>
            <person name="McCowan C."/>
            <person name="Murphy C."/>
            <person name="Pearson M."/>
            <person name="Poon T.W."/>
            <person name="Priest M."/>
            <person name="Roberts A."/>
            <person name="Saif S."/>
            <person name="Shea T."/>
            <person name="Sisk P."/>
            <person name="Sykes S."/>
            <person name="Wortman J."/>
            <person name="Nusbaum C."/>
            <person name="Birren B."/>
        </authorList>
    </citation>
    <scope>NUCLEOTIDE SEQUENCE [LARGE SCALE GENOMIC DNA]</scope>
    <source>
        <strain evidence="12">ATCC 38817</strain>
    </source>
</reference>
<dbReference type="RefSeq" id="XP_009495475.1">
    <property type="nucleotide sequence ID" value="XM_009497200.1"/>
</dbReference>
<comment type="catalytic activity">
    <reaction evidence="9 10">
        <text>uridine(44) in tRNA(Ser) + S-adenosyl-L-methionine = 2'-O-methyluridine(44) in tRNA(Ser) + S-adenosyl-L-homocysteine + H(+)</text>
        <dbReference type="Rhea" id="RHEA:43100"/>
        <dbReference type="Rhea" id="RHEA-COMP:10339"/>
        <dbReference type="Rhea" id="RHEA-COMP:10340"/>
        <dbReference type="ChEBI" id="CHEBI:15378"/>
        <dbReference type="ChEBI" id="CHEBI:57856"/>
        <dbReference type="ChEBI" id="CHEBI:59789"/>
        <dbReference type="ChEBI" id="CHEBI:65315"/>
        <dbReference type="ChEBI" id="CHEBI:74478"/>
        <dbReference type="EC" id="2.1.1.211"/>
    </reaction>
</comment>
<keyword evidence="8 10" id="KW-0819">tRNA processing</keyword>
<dbReference type="EMBL" id="KB932205">
    <property type="protein sequence ID" value="KCV69869.1"/>
    <property type="molecule type" value="Genomic_DNA"/>
</dbReference>
<evidence type="ECO:0000256" key="9">
    <source>
        <dbReference type="ARBA" id="ARBA00047957"/>
    </source>
</evidence>
<keyword evidence="13" id="KW-1185">Reference proteome</keyword>
<organism evidence="12">
    <name type="scientific">Fonticula alba</name>
    <name type="common">Slime mold</name>
    <dbReference type="NCBI Taxonomy" id="691883"/>
    <lineage>
        <taxon>Eukaryota</taxon>
        <taxon>Rotosphaerida</taxon>
        <taxon>Fonticulaceae</taxon>
        <taxon>Fonticula</taxon>
    </lineage>
</organism>
<evidence type="ECO:0000256" key="10">
    <source>
        <dbReference type="RuleBase" id="RU368004"/>
    </source>
</evidence>
<evidence type="ECO:0000256" key="5">
    <source>
        <dbReference type="ARBA" id="ARBA00022603"/>
    </source>
</evidence>
<dbReference type="GO" id="GO:0005737">
    <property type="term" value="C:cytoplasm"/>
    <property type="evidence" value="ECO:0007669"/>
    <property type="project" value="UniProtKB-SubCell"/>
</dbReference>
<dbReference type="EC" id="2.1.1.211" evidence="10"/>
<dbReference type="InterPro" id="IPR029063">
    <property type="entry name" value="SAM-dependent_MTases_sf"/>
</dbReference>
<evidence type="ECO:0000256" key="11">
    <source>
        <dbReference type="SAM" id="MobiDB-lite"/>
    </source>
</evidence>
<dbReference type="Proteomes" id="UP000030693">
    <property type="component" value="Unassembled WGS sequence"/>
</dbReference>
<proteinExistence type="inferred from homology"/>
<evidence type="ECO:0000256" key="6">
    <source>
        <dbReference type="ARBA" id="ARBA00022679"/>
    </source>
</evidence>
<dbReference type="Pfam" id="PF07757">
    <property type="entry name" value="AdoMet_MTase"/>
    <property type="match status" value="2"/>
</dbReference>
<comment type="function">
    <text evidence="10">Adenosyl-L-methionine (AdoMet)-dependent tRNA (uracil-O(2)-)-methyltransferase.</text>
</comment>
<feature type="region of interest" description="Disordered" evidence="11">
    <location>
        <begin position="236"/>
        <end position="262"/>
    </location>
</feature>
<dbReference type="GO" id="GO:0141101">
    <property type="term" value="F:tRNA(Ser) (uridine(44)-2'-O-)-methyltransferase activity"/>
    <property type="evidence" value="ECO:0007669"/>
    <property type="project" value="UniProtKB-EC"/>
</dbReference>
<accession>A0A058Z6F6</accession>
<sequence>MGPPAPDARSLPWRTWDAVPVQSSERFFCLTMRRWVENFERVIPPVGRVEIRGQPAAVLSALLAEQADLDDEALFLERQRALEAGDFSLEDNHHHDHEQSPASPYHDHPFGEDLLFKSRVGHLPVRVLGFGPAALASEVPSDAPGPEDIYELLLHAERTLHSRRPDKDQPLAELVTLARWPDADRAGFIYAATFAPEGSPIEVAAGLPFYYPRALAFRLLFARSTGSMAAALAMQPEDMQTGPGGPGRPLEGRAGPPPLPEHPGPWIALQYAPLPVGSDLGPRAPAHNARAWQHILKKARAWCVNAQVGYRGLRSERLLSSLEYSGFEAPLGGTRPRSTGVTPASELRWTSGRTPRLDREWLYVALKERLGARWLTTWSEFETTDPEKNVHEDLAIAAYLTALWRAHGYFGRPGSLCAAPEGDREPAARRRLYFVDLGCGNGFLTYVLRQAGFEGHGVDLARRRIWSALSPEADLREETLHLPTLTLENPFTDGPRPGDVVWLIGNHADEITPWLPIIAARTAAAARTTSATGEGPAICLFSIPCCFHDLTGRFTQLGKDRLAGLADLCAADGVAGPMERGSGAAGQGCGRYGEYLLYNEFLARRLGLHLETDLLKIPSTKNYCQVARFCRRLDPVELDRRIEALLEEAGYRGFTGPGAVSEPGTEGGGIWKPRVADRELTRAAFLKKKLRPATRSASPPAPIE</sequence>